<feature type="domain" description="FAD/NAD(P)-binding" evidence="6">
    <location>
        <begin position="12"/>
        <end position="336"/>
    </location>
</feature>
<dbReference type="SUPFAM" id="SSF51905">
    <property type="entry name" value="FAD/NAD(P)-binding domain"/>
    <property type="match status" value="2"/>
</dbReference>
<dbReference type="Pfam" id="PF07992">
    <property type="entry name" value="Pyr_redox_2"/>
    <property type="match status" value="1"/>
</dbReference>
<evidence type="ECO:0000256" key="1">
    <source>
        <dbReference type="ARBA" id="ARBA00005272"/>
    </source>
</evidence>
<keyword evidence="2" id="KW-0285">Flavoprotein</keyword>
<protein>
    <submittedName>
        <fullName evidence="7">NADH dehydrogenase</fullName>
    </submittedName>
</protein>
<evidence type="ECO:0000313" key="8">
    <source>
        <dbReference type="Proteomes" id="UP000093629"/>
    </source>
</evidence>
<dbReference type="GO" id="GO:0003954">
    <property type="term" value="F:NADH dehydrogenase activity"/>
    <property type="evidence" value="ECO:0007669"/>
    <property type="project" value="InterPro"/>
</dbReference>
<keyword evidence="4" id="KW-0560">Oxidoreductase</keyword>
<keyword evidence="5" id="KW-0520">NAD</keyword>
<evidence type="ECO:0000256" key="2">
    <source>
        <dbReference type="ARBA" id="ARBA00022630"/>
    </source>
</evidence>
<keyword evidence="3" id="KW-0274">FAD</keyword>
<dbReference type="PANTHER" id="PTHR43706:SF45">
    <property type="entry name" value="NADH DEHYDROGENASE-LIKE PROTEIN RV1812C"/>
    <property type="match status" value="1"/>
</dbReference>
<dbReference type="PRINTS" id="PR00411">
    <property type="entry name" value="PNDRDTASEI"/>
</dbReference>
<sequence length="448" mass="48214">MRKRRQAGDAPSVVIVGSGFAGFECARRLISLLRRHRSPATVTLISPVDYLLYTPLLPDVAGGLIDPRFVTIPLSDNLPDVRLIRGYVDTIDFPARTLCFRDQENATQELAWDRLVLTPGSITRRFDIPGLTEHARGLKSIAEALYLRDHILEQFELAAIDADPHRAQARKTVVVVGASYSGTELIAQLCAMAEAAARKFGSSRSEIRLILVERSGRMMPEIGSRLAAKAQRVLRRRGVQIRMGVTLNEIGPDYVVLTDGTRIGTYTVAWVTGVVASPLIATLGLPTERGRLKVGADLSVPAMPGVFAGGDAAAVPDATTAGHITPRTAQHASRQGKTLAVNVAASLGHGAARDYRHRDLGTVVDLGPGFAVANPLNIHMSGLPAKLVTRGYHLYAIPSAANRWAVFTAYLAGLLFPRPLVSLGVAPSSIARFSVSEEFDLPRDTVAD</sequence>
<evidence type="ECO:0000256" key="5">
    <source>
        <dbReference type="ARBA" id="ARBA00023027"/>
    </source>
</evidence>
<dbReference type="InterPro" id="IPR036188">
    <property type="entry name" value="FAD/NAD-bd_sf"/>
</dbReference>
<comment type="similarity">
    <text evidence="1">Belongs to the NADH dehydrogenase family.</text>
</comment>
<keyword evidence="8" id="KW-1185">Reference proteome</keyword>
<organism evidence="7 8">
    <name type="scientific">Mycobacterium asiaticum</name>
    <dbReference type="NCBI Taxonomy" id="1790"/>
    <lineage>
        <taxon>Bacteria</taxon>
        <taxon>Bacillati</taxon>
        <taxon>Actinomycetota</taxon>
        <taxon>Actinomycetes</taxon>
        <taxon>Mycobacteriales</taxon>
        <taxon>Mycobacteriaceae</taxon>
        <taxon>Mycobacterium</taxon>
    </lineage>
</organism>
<accession>A0A1A3N203</accession>
<dbReference type="EMBL" id="LZLQ01000098">
    <property type="protein sequence ID" value="OBK14407.1"/>
    <property type="molecule type" value="Genomic_DNA"/>
</dbReference>
<reference evidence="7 8" key="1">
    <citation type="submission" date="2016-06" db="EMBL/GenBank/DDBJ databases">
        <authorList>
            <person name="Kjaerup R.B."/>
            <person name="Dalgaard T.S."/>
            <person name="Juul-Madsen H.R."/>
        </authorList>
    </citation>
    <scope>NUCLEOTIDE SEQUENCE [LARGE SCALE GENOMIC DNA]</scope>
    <source>
        <strain evidence="7 8">1245139.5</strain>
    </source>
</reference>
<dbReference type="Proteomes" id="UP000093629">
    <property type="component" value="Unassembled WGS sequence"/>
</dbReference>
<evidence type="ECO:0000256" key="3">
    <source>
        <dbReference type="ARBA" id="ARBA00022827"/>
    </source>
</evidence>
<name>A0A1A3N203_MYCAS</name>
<evidence type="ECO:0000259" key="6">
    <source>
        <dbReference type="Pfam" id="PF07992"/>
    </source>
</evidence>
<dbReference type="PANTHER" id="PTHR43706">
    <property type="entry name" value="NADH DEHYDROGENASE"/>
    <property type="match status" value="1"/>
</dbReference>
<gene>
    <name evidence="7" type="ORF">A5636_08585</name>
</gene>
<comment type="caution">
    <text evidence="7">The sequence shown here is derived from an EMBL/GenBank/DDBJ whole genome shotgun (WGS) entry which is preliminary data.</text>
</comment>
<dbReference type="InterPro" id="IPR045024">
    <property type="entry name" value="NDH-2"/>
</dbReference>
<evidence type="ECO:0000256" key="4">
    <source>
        <dbReference type="ARBA" id="ARBA00023002"/>
    </source>
</evidence>
<dbReference type="Gene3D" id="3.50.50.100">
    <property type="match status" value="1"/>
</dbReference>
<dbReference type="OrthoDB" id="9781621at2"/>
<proteinExistence type="inferred from homology"/>
<dbReference type="RefSeq" id="WP_065159569.1">
    <property type="nucleotide sequence ID" value="NZ_LZLQ01000098.1"/>
</dbReference>
<dbReference type="AlphaFoldDB" id="A0A1A3N203"/>
<evidence type="ECO:0000313" key="7">
    <source>
        <dbReference type="EMBL" id="OBK14407.1"/>
    </source>
</evidence>
<dbReference type="InterPro" id="IPR023753">
    <property type="entry name" value="FAD/NAD-binding_dom"/>
</dbReference>
<dbReference type="PRINTS" id="PR00368">
    <property type="entry name" value="FADPNR"/>
</dbReference>